<comment type="caution">
    <text evidence="1">The sequence shown here is derived from an EMBL/GenBank/DDBJ whole genome shotgun (WGS) entry which is preliminary data.</text>
</comment>
<accession>A0A198AU16</accession>
<gene>
    <name evidence="1" type="ORF">A8708_26885</name>
</gene>
<proteinExistence type="predicted"/>
<evidence type="ECO:0000313" key="2">
    <source>
        <dbReference type="Proteomes" id="UP000078454"/>
    </source>
</evidence>
<evidence type="ECO:0000313" key="1">
    <source>
        <dbReference type="EMBL" id="OAS24797.1"/>
    </source>
</evidence>
<sequence length="98" mass="11364">MQIKNKQDIGLILDNFSNFAEWDAAGKKLYFVFADKKRGGQWTLMCYEDERFSVHGVGREYEDADELFFDERNQLLSFLWDNRAALKTAVESSQVVSA</sequence>
<dbReference type="RefSeq" id="WP_068661525.1">
    <property type="nucleotide sequence ID" value="NZ_LYPB01000026.1"/>
</dbReference>
<protein>
    <submittedName>
        <fullName evidence="1">Uncharacterized protein</fullName>
    </submittedName>
</protein>
<keyword evidence="2" id="KW-1185">Reference proteome</keyword>
<reference evidence="1 2" key="1">
    <citation type="submission" date="2016-05" db="EMBL/GenBank/DDBJ databases">
        <title>Paenibacillus sp. 1ZS3-15 nov., isolated from the rhizosphere soil.</title>
        <authorList>
            <person name="Zhang X.X."/>
            <person name="Zhang J."/>
        </authorList>
    </citation>
    <scope>NUCLEOTIDE SEQUENCE [LARGE SCALE GENOMIC DNA]</scope>
    <source>
        <strain evidence="1 2">1ZS3-15</strain>
    </source>
</reference>
<dbReference type="OrthoDB" id="2882430at2"/>
<dbReference type="EMBL" id="LYPB01000026">
    <property type="protein sequence ID" value="OAS24797.1"/>
    <property type="molecule type" value="Genomic_DNA"/>
</dbReference>
<dbReference type="Proteomes" id="UP000078454">
    <property type="component" value="Unassembled WGS sequence"/>
</dbReference>
<organism evidence="1 2">
    <name type="scientific">Paenibacillus oryzisoli</name>
    <dbReference type="NCBI Taxonomy" id="1850517"/>
    <lineage>
        <taxon>Bacteria</taxon>
        <taxon>Bacillati</taxon>
        <taxon>Bacillota</taxon>
        <taxon>Bacilli</taxon>
        <taxon>Bacillales</taxon>
        <taxon>Paenibacillaceae</taxon>
        <taxon>Paenibacillus</taxon>
    </lineage>
</organism>
<dbReference type="AlphaFoldDB" id="A0A198AU16"/>
<name>A0A198AU16_9BACL</name>